<keyword evidence="2" id="KW-1185">Reference proteome</keyword>
<keyword evidence="1" id="KW-0812">Transmembrane</keyword>
<dbReference type="Proteomes" id="UP000095283">
    <property type="component" value="Unplaced"/>
</dbReference>
<evidence type="ECO:0000313" key="3">
    <source>
        <dbReference type="WBParaSite" id="Hba_03668"/>
    </source>
</evidence>
<organism evidence="2 3">
    <name type="scientific">Heterorhabditis bacteriophora</name>
    <name type="common">Entomopathogenic nematode worm</name>
    <dbReference type="NCBI Taxonomy" id="37862"/>
    <lineage>
        <taxon>Eukaryota</taxon>
        <taxon>Metazoa</taxon>
        <taxon>Ecdysozoa</taxon>
        <taxon>Nematoda</taxon>
        <taxon>Chromadorea</taxon>
        <taxon>Rhabditida</taxon>
        <taxon>Rhabditina</taxon>
        <taxon>Rhabditomorpha</taxon>
        <taxon>Strongyloidea</taxon>
        <taxon>Heterorhabditidae</taxon>
        <taxon>Heterorhabditis</taxon>
    </lineage>
</organism>
<keyword evidence="1" id="KW-0472">Membrane</keyword>
<accession>A0A1I7WFE2</accession>
<evidence type="ECO:0000256" key="1">
    <source>
        <dbReference type="SAM" id="Phobius"/>
    </source>
</evidence>
<proteinExistence type="predicted"/>
<sequence>MLRLRRWAQLEYICTTEFGIQKAYVEYTTITFEATCTSERSVRSTRIYTQKSNIDEQCTIRCPSSTTTGHLYGALYFIETINKWTKRKASAQAEILEGHSVSETILSSIQDIFSYITITNVCIIIFVIVIARVLTTIVGRQC</sequence>
<reference evidence="3" key="1">
    <citation type="submission" date="2016-11" db="UniProtKB">
        <authorList>
            <consortium name="WormBaseParasite"/>
        </authorList>
    </citation>
    <scope>IDENTIFICATION</scope>
</reference>
<feature type="transmembrane region" description="Helical" evidence="1">
    <location>
        <begin position="112"/>
        <end position="134"/>
    </location>
</feature>
<name>A0A1I7WFE2_HETBA</name>
<protein>
    <submittedName>
        <fullName evidence="3">ZP domain-containing protein</fullName>
    </submittedName>
</protein>
<dbReference type="WBParaSite" id="Hba_03668">
    <property type="protein sequence ID" value="Hba_03668"/>
    <property type="gene ID" value="Hba_03668"/>
</dbReference>
<evidence type="ECO:0000313" key="2">
    <source>
        <dbReference type="Proteomes" id="UP000095283"/>
    </source>
</evidence>
<keyword evidence="1" id="KW-1133">Transmembrane helix</keyword>
<dbReference type="AlphaFoldDB" id="A0A1I7WFE2"/>
<dbReference type="Gene3D" id="2.60.40.3770">
    <property type="match status" value="1"/>
</dbReference>